<keyword evidence="8 14" id="KW-1133">Transmembrane helix</keyword>
<feature type="transmembrane region" description="Helical" evidence="14">
    <location>
        <begin position="109"/>
        <end position="131"/>
    </location>
</feature>
<reference evidence="15 16" key="1">
    <citation type="submission" date="2017-08" db="EMBL/GenBank/DDBJ databases">
        <title>Fine stratification of microbial communities through a metagenomic profile of the photic zone.</title>
        <authorList>
            <person name="Haro-Moreno J.M."/>
            <person name="Lopez-Perez M."/>
            <person name="De La Torre J."/>
            <person name="Picazo A."/>
            <person name="Camacho A."/>
            <person name="Rodriguez-Valera F."/>
        </authorList>
    </citation>
    <scope>NUCLEOTIDE SEQUENCE [LARGE SCALE GENOMIC DNA]</scope>
    <source>
        <strain evidence="15">MED-G24</strain>
    </source>
</reference>
<evidence type="ECO:0000256" key="7">
    <source>
        <dbReference type="ARBA" id="ARBA00022801"/>
    </source>
</evidence>
<sequence length="265" mass="28696">MDVTQTVILALIQGITEFLPISSSAHLILPFEVLGWPDQGLAFDVAVHVGSLVAALVYFRSTLLKLLVGVCSALIHREHNPDSRFASLLIIASLPIIPVGFMLNDLVETSLRSVLVIAITTIVFGIALWVADRYFRTETPRPLNWRSALVIGFAQCLALVPGTSRSGITMTAALMMGLGRESAARISFLLSIPTILGAGVLKTSDLVSDTQPMPWDLITLGTLVSAIAAFTCIHLFLATINRIGFLPFVIYRLVLGSVLLVWVLF</sequence>
<comment type="similarity">
    <text evidence="2 14">Belongs to the UppP family.</text>
</comment>
<dbReference type="EMBL" id="NTKD01000024">
    <property type="protein sequence ID" value="PDH39423.1"/>
    <property type="molecule type" value="Genomic_DNA"/>
</dbReference>
<evidence type="ECO:0000256" key="11">
    <source>
        <dbReference type="ARBA" id="ARBA00032707"/>
    </source>
</evidence>
<dbReference type="GO" id="GO:0050380">
    <property type="term" value="F:undecaprenyl-diphosphatase activity"/>
    <property type="evidence" value="ECO:0007669"/>
    <property type="project" value="UniProtKB-UniRule"/>
</dbReference>
<feature type="transmembrane region" description="Helical" evidence="14">
    <location>
        <begin position="85"/>
        <end position="103"/>
    </location>
</feature>
<comment type="subcellular location">
    <subcellularLocation>
        <location evidence="1 14">Cell membrane</location>
        <topology evidence="1 14">Multi-pass membrane protein</topology>
    </subcellularLocation>
</comment>
<comment type="caution">
    <text evidence="15">The sequence shown here is derived from an EMBL/GenBank/DDBJ whole genome shotgun (WGS) entry which is preliminary data.</text>
</comment>
<comment type="function">
    <text evidence="14">Catalyzes the dephosphorylation of undecaprenyl diphosphate (UPP). Confers resistance to bacitracin.</text>
</comment>
<feature type="transmembrane region" description="Helical" evidence="14">
    <location>
        <begin position="7"/>
        <end position="29"/>
    </location>
</feature>
<dbReference type="NCBIfam" id="TIGR00753">
    <property type="entry name" value="undec_PP_bacA"/>
    <property type="match status" value="1"/>
</dbReference>
<evidence type="ECO:0000256" key="12">
    <source>
        <dbReference type="ARBA" id="ARBA00032932"/>
    </source>
</evidence>
<evidence type="ECO:0000256" key="1">
    <source>
        <dbReference type="ARBA" id="ARBA00004651"/>
    </source>
</evidence>
<keyword evidence="14" id="KW-0961">Cell wall biogenesis/degradation</keyword>
<keyword evidence="14" id="KW-0573">Peptidoglycan synthesis</keyword>
<dbReference type="GO" id="GO:0008360">
    <property type="term" value="P:regulation of cell shape"/>
    <property type="evidence" value="ECO:0007669"/>
    <property type="project" value="UniProtKB-KW"/>
</dbReference>
<feature type="transmembrane region" description="Helical" evidence="14">
    <location>
        <begin position="41"/>
        <end position="59"/>
    </location>
</feature>
<accession>A0A2A5WT32</accession>
<evidence type="ECO:0000256" key="3">
    <source>
        <dbReference type="ARBA" id="ARBA00012374"/>
    </source>
</evidence>
<dbReference type="AlphaFoldDB" id="A0A2A5WT32"/>
<keyword evidence="7 14" id="KW-0378">Hydrolase</keyword>
<dbReference type="Pfam" id="PF02673">
    <property type="entry name" value="BacA"/>
    <property type="match status" value="1"/>
</dbReference>
<dbReference type="PANTHER" id="PTHR30622">
    <property type="entry name" value="UNDECAPRENYL-DIPHOSPHATASE"/>
    <property type="match status" value="1"/>
</dbReference>
<keyword evidence="10 14" id="KW-0046">Antibiotic resistance</keyword>
<evidence type="ECO:0000256" key="2">
    <source>
        <dbReference type="ARBA" id="ARBA00010621"/>
    </source>
</evidence>
<dbReference type="Proteomes" id="UP000219327">
    <property type="component" value="Unassembled WGS sequence"/>
</dbReference>
<comment type="catalytic activity">
    <reaction evidence="13 14">
        <text>di-trans,octa-cis-undecaprenyl diphosphate + H2O = di-trans,octa-cis-undecaprenyl phosphate + phosphate + H(+)</text>
        <dbReference type="Rhea" id="RHEA:28094"/>
        <dbReference type="ChEBI" id="CHEBI:15377"/>
        <dbReference type="ChEBI" id="CHEBI:15378"/>
        <dbReference type="ChEBI" id="CHEBI:43474"/>
        <dbReference type="ChEBI" id="CHEBI:58405"/>
        <dbReference type="ChEBI" id="CHEBI:60392"/>
        <dbReference type="EC" id="3.6.1.27"/>
    </reaction>
</comment>
<dbReference type="GO" id="GO:0071555">
    <property type="term" value="P:cell wall organization"/>
    <property type="evidence" value="ECO:0007669"/>
    <property type="project" value="UniProtKB-KW"/>
</dbReference>
<dbReference type="GO" id="GO:0009252">
    <property type="term" value="P:peptidoglycan biosynthetic process"/>
    <property type="evidence" value="ECO:0007669"/>
    <property type="project" value="UniProtKB-KW"/>
</dbReference>
<feature type="transmembrane region" description="Helical" evidence="14">
    <location>
        <begin position="243"/>
        <end position="264"/>
    </location>
</feature>
<dbReference type="NCBIfam" id="NF001393">
    <property type="entry name" value="PRK00281.2-4"/>
    <property type="match status" value="1"/>
</dbReference>
<evidence type="ECO:0000256" key="4">
    <source>
        <dbReference type="ARBA" id="ARBA00021581"/>
    </source>
</evidence>
<evidence type="ECO:0000256" key="10">
    <source>
        <dbReference type="ARBA" id="ARBA00023251"/>
    </source>
</evidence>
<keyword evidence="14" id="KW-0133">Cell shape</keyword>
<evidence type="ECO:0000256" key="9">
    <source>
        <dbReference type="ARBA" id="ARBA00023136"/>
    </source>
</evidence>
<dbReference type="EC" id="3.6.1.27" evidence="3 14"/>
<evidence type="ECO:0000256" key="13">
    <source>
        <dbReference type="ARBA" id="ARBA00047594"/>
    </source>
</evidence>
<protein>
    <recommendedName>
        <fullName evidence="4 14">Undecaprenyl-diphosphatase</fullName>
        <ecNumber evidence="3 14">3.6.1.27</ecNumber>
    </recommendedName>
    <alternativeName>
        <fullName evidence="12 14">Bacitracin resistance protein</fullName>
    </alternativeName>
    <alternativeName>
        <fullName evidence="11 14">Undecaprenyl pyrophosphate phosphatase</fullName>
    </alternativeName>
</protein>
<evidence type="ECO:0000256" key="8">
    <source>
        <dbReference type="ARBA" id="ARBA00022989"/>
    </source>
</evidence>
<dbReference type="InterPro" id="IPR003824">
    <property type="entry name" value="UppP"/>
</dbReference>
<comment type="miscellaneous">
    <text evidence="14">Bacitracin is thought to be involved in the inhibition of peptidoglycan synthesis by sequestering undecaprenyl diphosphate, thereby reducing the pool of lipid carrier available.</text>
</comment>
<evidence type="ECO:0000313" key="16">
    <source>
        <dbReference type="Proteomes" id="UP000219327"/>
    </source>
</evidence>
<feature type="transmembrane region" description="Helical" evidence="14">
    <location>
        <begin position="182"/>
        <end position="201"/>
    </location>
</feature>
<keyword evidence="5 14" id="KW-1003">Cell membrane</keyword>
<name>A0A2A5WT32_9GAMM</name>
<dbReference type="GO" id="GO:0046677">
    <property type="term" value="P:response to antibiotic"/>
    <property type="evidence" value="ECO:0007669"/>
    <property type="project" value="UniProtKB-UniRule"/>
</dbReference>
<feature type="transmembrane region" description="Helical" evidence="14">
    <location>
        <begin position="213"/>
        <end position="237"/>
    </location>
</feature>
<keyword evidence="9 14" id="KW-0472">Membrane</keyword>
<dbReference type="GO" id="GO:0005886">
    <property type="term" value="C:plasma membrane"/>
    <property type="evidence" value="ECO:0007669"/>
    <property type="project" value="UniProtKB-SubCell"/>
</dbReference>
<organism evidence="15 16">
    <name type="scientific">OM182 bacterium MED-G24</name>
    <dbReference type="NCBI Taxonomy" id="1986255"/>
    <lineage>
        <taxon>Bacteria</taxon>
        <taxon>Pseudomonadati</taxon>
        <taxon>Pseudomonadota</taxon>
        <taxon>Gammaproteobacteria</taxon>
        <taxon>OMG group</taxon>
        <taxon>OM182 clade</taxon>
    </lineage>
</organism>
<evidence type="ECO:0000313" key="15">
    <source>
        <dbReference type="EMBL" id="PDH39423.1"/>
    </source>
</evidence>
<evidence type="ECO:0000256" key="6">
    <source>
        <dbReference type="ARBA" id="ARBA00022692"/>
    </source>
</evidence>
<keyword evidence="6 14" id="KW-0812">Transmembrane</keyword>
<proteinExistence type="inferred from homology"/>
<dbReference type="HAMAP" id="MF_01006">
    <property type="entry name" value="Undec_diphosphatase"/>
    <property type="match status" value="1"/>
</dbReference>
<evidence type="ECO:0000256" key="5">
    <source>
        <dbReference type="ARBA" id="ARBA00022475"/>
    </source>
</evidence>
<evidence type="ECO:0000256" key="14">
    <source>
        <dbReference type="HAMAP-Rule" id="MF_01006"/>
    </source>
</evidence>
<dbReference type="PANTHER" id="PTHR30622:SF4">
    <property type="entry name" value="UNDECAPRENYL-DIPHOSPHATASE"/>
    <property type="match status" value="1"/>
</dbReference>
<gene>
    <name evidence="14" type="primary">uppP</name>
    <name evidence="15" type="ORF">CNE99_05520</name>
</gene>